<feature type="chain" id="PRO_5037734959" description="Secreted protein" evidence="1">
    <location>
        <begin position="25"/>
        <end position="307"/>
    </location>
</feature>
<comment type="caution">
    <text evidence="2">The sequence shown here is derived from an EMBL/GenBank/DDBJ whole genome shotgun (WGS) entry which is preliminary data.</text>
</comment>
<protein>
    <recommendedName>
        <fullName evidence="4">Secreted protein</fullName>
    </recommendedName>
</protein>
<evidence type="ECO:0000256" key="1">
    <source>
        <dbReference type="SAM" id="SignalP"/>
    </source>
</evidence>
<name>A0A934RUC6_9BACT</name>
<dbReference type="RefSeq" id="WP_200391765.1">
    <property type="nucleotide sequence ID" value="NZ_JAENIO010000021.1"/>
</dbReference>
<keyword evidence="1" id="KW-0732">Signal</keyword>
<proteinExistence type="predicted"/>
<keyword evidence="3" id="KW-1185">Reference proteome</keyword>
<evidence type="ECO:0000313" key="2">
    <source>
        <dbReference type="EMBL" id="MBK1834330.1"/>
    </source>
</evidence>
<evidence type="ECO:0000313" key="3">
    <source>
        <dbReference type="Proteomes" id="UP000604083"/>
    </source>
</evidence>
<reference evidence="2" key="1">
    <citation type="submission" date="2021-01" db="EMBL/GenBank/DDBJ databases">
        <title>Modified the classification status of verrucomicrobia.</title>
        <authorList>
            <person name="Feng X."/>
        </authorList>
    </citation>
    <scope>NUCLEOTIDE SEQUENCE</scope>
    <source>
        <strain evidence="2">KCTC 12986</strain>
    </source>
</reference>
<accession>A0A934RUC6</accession>
<sequence>MMVSSRPIFSFLLAGFLSVSSAPAQSSALSEGDRQALLERLREIQEGAESRIKKLRAAAYDTFGSAAQDEAKTHDLYLNCVEKVQFGDEETGARDFREWKRQHKERTDTKEFRRALRHQLRWLLLCMEVGDLDQEEDRDYASRVLSTIDGILADEDLGRREVALLKNSVGASVFAQAYEIEMPEEWPTAPLNLKTVYEEALLPPLRGARNADGFRNAWARWISQEARLLEILAGDEDEEQEEAQKKFYLEDRPQMLWELEKEIFEMGDERGAALAMLKHLDSYRGHPKEEEWTEEFLGMLQPTVIVE</sequence>
<gene>
    <name evidence="2" type="ORF">JIN78_09690</name>
</gene>
<evidence type="ECO:0008006" key="4">
    <source>
        <dbReference type="Google" id="ProtNLM"/>
    </source>
</evidence>
<organism evidence="2 3">
    <name type="scientific">Roseibacillus ishigakijimensis</name>
    <dbReference type="NCBI Taxonomy" id="454146"/>
    <lineage>
        <taxon>Bacteria</taxon>
        <taxon>Pseudomonadati</taxon>
        <taxon>Verrucomicrobiota</taxon>
        <taxon>Verrucomicrobiia</taxon>
        <taxon>Verrucomicrobiales</taxon>
        <taxon>Verrucomicrobiaceae</taxon>
        <taxon>Roseibacillus</taxon>
    </lineage>
</organism>
<dbReference type="Proteomes" id="UP000604083">
    <property type="component" value="Unassembled WGS sequence"/>
</dbReference>
<feature type="signal peptide" evidence="1">
    <location>
        <begin position="1"/>
        <end position="24"/>
    </location>
</feature>
<dbReference type="EMBL" id="JAENIO010000021">
    <property type="protein sequence ID" value="MBK1834330.1"/>
    <property type="molecule type" value="Genomic_DNA"/>
</dbReference>
<dbReference type="AlphaFoldDB" id="A0A934RUC6"/>